<dbReference type="InterPro" id="IPR020843">
    <property type="entry name" value="ER"/>
</dbReference>
<dbReference type="SUPFAM" id="SSF50129">
    <property type="entry name" value="GroES-like"/>
    <property type="match status" value="1"/>
</dbReference>
<evidence type="ECO:0000259" key="5">
    <source>
        <dbReference type="SMART" id="SM00829"/>
    </source>
</evidence>
<dbReference type="AlphaFoldDB" id="Q1PUQ4"/>
<dbReference type="SUPFAM" id="SSF51735">
    <property type="entry name" value="NAD(P)-binding Rossmann-fold domains"/>
    <property type="match status" value="1"/>
</dbReference>
<evidence type="ECO:0000313" key="6">
    <source>
        <dbReference type="EMBL" id="CAJ70959.1"/>
    </source>
</evidence>
<dbReference type="EC" id="1.1.1.-" evidence="6 7"/>
<dbReference type="PROSITE" id="PS00059">
    <property type="entry name" value="ADH_ZINC"/>
    <property type="match status" value="1"/>
</dbReference>
<dbReference type="SMART" id="SM00829">
    <property type="entry name" value="PKS_ER"/>
    <property type="match status" value="1"/>
</dbReference>
<dbReference type="GO" id="GO:0008270">
    <property type="term" value="F:zinc ion binding"/>
    <property type="evidence" value="ECO:0007669"/>
    <property type="project" value="InterPro"/>
</dbReference>
<evidence type="ECO:0000313" key="7">
    <source>
        <dbReference type="EMBL" id="QII13262.1"/>
    </source>
</evidence>
<sequence length="386" mass="41892">MKALIVDGEWNPRKNYPLSNEEQAKKRANVGSQVWQHTQFEVKDVSVPNLQDDEILVRIKSCGICGSDTHLYETDKDGYIIFSGVTELPRIIGHELSGIVEQTGKNVRNVSKGDWIAAESIMWCGMCHACRSGSPNQCKYIKLMGLSADGAFAEYIAINERYCWEINDFREIYSEDEAFDIGALIEPVGCAYNGLFIVGGGFQPGATVVVYGTGPIGLGAIALAKIAGASQIIAFDIIDERANIALEMGADYAFNTNKMRDCLSGEKVMEITKGWGADIQIEAAGAAPATIPEMEKSMAINGKIIYLGRAATTTSMHLDHLVSGANKIVGARGHSGYAIFPSIIKLIATGRLKLDKMITARYPFAGIMEAIKASSERTDGKILIHI</sequence>
<evidence type="ECO:0000313" key="10">
    <source>
        <dbReference type="Proteomes" id="UP000501926"/>
    </source>
</evidence>
<dbReference type="InterPro" id="IPR036291">
    <property type="entry name" value="NAD(P)-bd_dom_sf"/>
</dbReference>
<dbReference type="Gene3D" id="3.90.180.10">
    <property type="entry name" value="Medium-chain alcohol dehydrogenases, catalytic domain"/>
    <property type="match status" value="1"/>
</dbReference>
<evidence type="ECO:0000256" key="4">
    <source>
        <dbReference type="RuleBase" id="RU361277"/>
    </source>
</evidence>
<dbReference type="RefSeq" id="WP_099326236.1">
    <property type="nucleotide sequence ID" value="NZ_CP049055.1"/>
</dbReference>
<dbReference type="InterPro" id="IPR050129">
    <property type="entry name" value="Zn_alcohol_dh"/>
</dbReference>
<keyword evidence="1 4" id="KW-0479">Metal-binding</keyword>
<dbReference type="PANTHER" id="PTHR43401">
    <property type="entry name" value="L-THREONINE 3-DEHYDROGENASE"/>
    <property type="match status" value="1"/>
</dbReference>
<keyword evidence="9" id="KW-1185">Reference proteome</keyword>
<evidence type="ECO:0000256" key="1">
    <source>
        <dbReference type="ARBA" id="ARBA00022723"/>
    </source>
</evidence>
<dbReference type="Proteomes" id="UP000221734">
    <property type="component" value="Chromosome Kuenenia_stuttgartiensis_MBR1"/>
</dbReference>
<accession>Q1PUQ4</accession>
<evidence type="ECO:0000256" key="3">
    <source>
        <dbReference type="ARBA" id="ARBA00023002"/>
    </source>
</evidence>
<reference evidence="7 10" key="5">
    <citation type="submission" date="2020-02" db="EMBL/GenBank/DDBJ databases">
        <title>Newly sequenced genome of strain CSTR1 showed variability in Candidatus Kuenenia stuttgartiensis genomes.</title>
        <authorList>
            <person name="Ding C."/>
            <person name="Adrian L."/>
        </authorList>
    </citation>
    <scope>NUCLEOTIDE SEQUENCE [LARGE SCALE GENOMIC DNA]</scope>
    <source>
        <strain evidence="7 10">CSTR1</strain>
    </source>
</reference>
<protein>
    <submittedName>
        <fullName evidence="7">Putative zinc-containing dehydrogenase</fullName>
    </submittedName>
    <submittedName>
        <fullName evidence="6">Similar to zinc-containing dehydrogenase</fullName>
        <ecNumber evidence="6 7">1.1.1.-</ecNumber>
    </submittedName>
</protein>
<reference evidence="6" key="2">
    <citation type="submission" date="2006-01" db="EMBL/GenBank/DDBJ databases">
        <authorList>
            <person name="Genoscope"/>
        </authorList>
    </citation>
    <scope>NUCLEOTIDE SEQUENCE</scope>
</reference>
<reference evidence="6" key="1">
    <citation type="journal article" date="2006" name="Nature">
        <title>Deciphering the evolution and metabolism of an anammox bacterium from a community genome.</title>
        <authorList>
            <person name="Strous M."/>
            <person name="Pelletier E."/>
            <person name="Mangenot S."/>
            <person name="Rattei T."/>
            <person name="Lehner A."/>
            <person name="Taylor M.W."/>
            <person name="Horn M."/>
            <person name="Daims H."/>
            <person name="Bartol-Mavel D."/>
            <person name="Wincker P."/>
            <person name="Barbe V."/>
            <person name="Fonknechten N."/>
            <person name="Vallenet D."/>
            <person name="Segurens B."/>
            <person name="Schenowitz-Truong C."/>
            <person name="Medigue C."/>
            <person name="Collingro A."/>
            <person name="Snel B."/>
            <person name="Dutilh B.E."/>
            <person name="OpDenCamp H.J.M."/>
            <person name="vanDerDrift C."/>
            <person name="Cirpus I."/>
            <person name="vanDePas-Schoonen K.T."/>
            <person name="Harhangi H.R."/>
            <person name="vanNiftrik L."/>
            <person name="Schmid M."/>
            <person name="Keltjens J."/>
            <person name="vanDeVossenberg J."/>
            <person name="Kartal B."/>
            <person name="Meier H."/>
            <person name="Frishman D."/>
            <person name="Huynen M.A."/>
            <person name="Mewes H."/>
            <person name="Weissenbach J."/>
            <person name="Jetten M.S.M."/>
            <person name="Wagner M."/>
            <person name="LePaslier D."/>
        </authorList>
    </citation>
    <scope>NUCLEOTIDE SEQUENCE</scope>
</reference>
<comment type="cofactor">
    <cofactor evidence="4">
        <name>Zn(2+)</name>
        <dbReference type="ChEBI" id="CHEBI:29105"/>
    </cofactor>
</comment>
<dbReference type="CDD" id="cd08265">
    <property type="entry name" value="Zn_ADH3"/>
    <property type="match status" value="1"/>
</dbReference>
<dbReference type="Proteomes" id="UP000501926">
    <property type="component" value="Chromosome"/>
</dbReference>
<evidence type="ECO:0000256" key="2">
    <source>
        <dbReference type="ARBA" id="ARBA00022833"/>
    </source>
</evidence>
<dbReference type="NCBIfam" id="NF041097">
    <property type="entry name" value="keto_inos_dh_IolM"/>
    <property type="match status" value="1"/>
</dbReference>
<reference evidence="9" key="3">
    <citation type="submission" date="2017-10" db="EMBL/GenBank/DDBJ databases">
        <authorList>
            <person name="Frank J."/>
        </authorList>
    </citation>
    <scope>NUCLEOTIDE SEQUENCE [LARGE SCALE GENOMIC DNA]</scope>
</reference>
<dbReference type="EMBL" id="CP049055">
    <property type="protein sequence ID" value="QII13262.1"/>
    <property type="molecule type" value="Genomic_DNA"/>
</dbReference>
<dbReference type="InterPro" id="IPR011032">
    <property type="entry name" value="GroES-like_sf"/>
</dbReference>
<comment type="similarity">
    <text evidence="4">Belongs to the zinc-containing alcohol dehydrogenase family.</text>
</comment>
<gene>
    <name evidence="7" type="ORF">KsCSTR_38830</name>
    <name evidence="8" type="ORF">KSMBR1_3221</name>
    <name evidence="6" type="ORF">kustb0214</name>
</gene>
<name>Q1PUQ4_KUEST</name>
<dbReference type="GO" id="GO:0016616">
    <property type="term" value="F:oxidoreductase activity, acting on the CH-OH group of donors, NAD or NADP as acceptor"/>
    <property type="evidence" value="ECO:0007669"/>
    <property type="project" value="UniProtKB-ARBA"/>
</dbReference>
<reference evidence="8" key="4">
    <citation type="submission" date="2017-10" db="EMBL/GenBank/DDBJ databases">
        <authorList>
            <person name="Banno H."/>
            <person name="Chua N.-H."/>
        </authorList>
    </citation>
    <scope>NUCLEOTIDE SEQUENCE [LARGE SCALE GENOMIC DNA]</scope>
    <source>
        <strain evidence="8">Kuenenia_mbr1_ru-nijmegen</strain>
    </source>
</reference>
<evidence type="ECO:0000313" key="8">
    <source>
        <dbReference type="EMBL" id="SOH05698.1"/>
    </source>
</evidence>
<proteinExistence type="inferred from homology"/>
<dbReference type="KEGG" id="kst:KSMBR1_3221"/>
<feature type="domain" description="Enoyl reductase (ER)" evidence="5">
    <location>
        <begin position="33"/>
        <end position="384"/>
    </location>
</feature>
<dbReference type="EMBL" id="LT934425">
    <property type="protein sequence ID" value="SOH05698.1"/>
    <property type="molecule type" value="Genomic_DNA"/>
</dbReference>
<dbReference type="OrthoDB" id="239596at2"/>
<dbReference type="InterPro" id="IPR013149">
    <property type="entry name" value="ADH-like_C"/>
</dbReference>
<dbReference type="Pfam" id="PF08240">
    <property type="entry name" value="ADH_N"/>
    <property type="match status" value="1"/>
</dbReference>
<evidence type="ECO:0000313" key="9">
    <source>
        <dbReference type="Proteomes" id="UP000221734"/>
    </source>
</evidence>
<keyword evidence="3 6" id="KW-0560">Oxidoreductase</keyword>
<dbReference type="InterPro" id="IPR053539">
    <property type="entry name" value="Scyllo-inosose_DH"/>
</dbReference>
<dbReference type="Gene3D" id="3.40.50.720">
    <property type="entry name" value="NAD(P)-binding Rossmann-like Domain"/>
    <property type="match status" value="1"/>
</dbReference>
<dbReference type="PANTHER" id="PTHR43401:SF2">
    <property type="entry name" value="L-THREONINE 3-DEHYDROGENASE"/>
    <property type="match status" value="1"/>
</dbReference>
<keyword evidence="2 4" id="KW-0862">Zinc</keyword>
<dbReference type="InterPro" id="IPR013154">
    <property type="entry name" value="ADH-like_N"/>
</dbReference>
<dbReference type="Pfam" id="PF00107">
    <property type="entry name" value="ADH_zinc_N"/>
    <property type="match status" value="1"/>
</dbReference>
<organism evidence="6">
    <name type="scientific">Kuenenia stuttgartiensis</name>
    <dbReference type="NCBI Taxonomy" id="174633"/>
    <lineage>
        <taxon>Bacteria</taxon>
        <taxon>Pseudomonadati</taxon>
        <taxon>Planctomycetota</taxon>
        <taxon>Candidatus Brocadiia</taxon>
        <taxon>Candidatus Brocadiales</taxon>
        <taxon>Candidatus Brocadiaceae</taxon>
        <taxon>Candidatus Kuenenia</taxon>
    </lineage>
</organism>
<dbReference type="EMBL" id="CT573074">
    <property type="protein sequence ID" value="CAJ70959.1"/>
    <property type="molecule type" value="Genomic_DNA"/>
</dbReference>
<dbReference type="InterPro" id="IPR002328">
    <property type="entry name" value="ADH_Zn_CS"/>
</dbReference>